<organism evidence="3 4">
    <name type="scientific">Desulfofundulus australicus DSM 11792</name>
    <dbReference type="NCBI Taxonomy" id="1121425"/>
    <lineage>
        <taxon>Bacteria</taxon>
        <taxon>Bacillati</taxon>
        <taxon>Bacillota</taxon>
        <taxon>Clostridia</taxon>
        <taxon>Eubacteriales</taxon>
        <taxon>Peptococcaceae</taxon>
        <taxon>Desulfofundulus</taxon>
    </lineage>
</organism>
<dbReference type="InterPro" id="IPR019752">
    <property type="entry name" value="Pyrv/ketoisovalerate_OxRed_cat"/>
</dbReference>
<dbReference type="AlphaFoldDB" id="A0A1M4TKP1"/>
<dbReference type="Gene3D" id="3.40.920.10">
    <property type="entry name" value="Pyruvate-ferredoxin oxidoreductase, PFOR, domain III"/>
    <property type="match status" value="1"/>
</dbReference>
<evidence type="ECO:0000313" key="4">
    <source>
        <dbReference type="Proteomes" id="UP000184196"/>
    </source>
</evidence>
<protein>
    <submittedName>
        <fullName evidence="3">Indolepyruvate ferredoxin oxidoreductase beta subunit</fullName>
    </submittedName>
</protein>
<sequence>MKFDLVIAGVGGQGTVLASRVIARAAMEAGWQVRTSETIGMAQREGCVVSHVRVGDRLAGALIPDGRADVLLGFELAEAARALKKLAAGGRAIVNDEVIMPTSVSAGLSRYPVQDIRRYLEEELPGVCFLKASALAREAGNIRCANVVMLGALSTFPGLPFTPEGLLEAVLETVPNRYRDINRKAFEIGRRAMGVY</sequence>
<keyword evidence="4" id="KW-1185">Reference proteome</keyword>
<dbReference type="InterPro" id="IPR002869">
    <property type="entry name" value="Pyrv_flavodox_OxRed_cen"/>
</dbReference>
<dbReference type="InterPro" id="IPR052198">
    <property type="entry name" value="IorB_Oxidoreductase"/>
</dbReference>
<accession>A0A1M4TKP1</accession>
<dbReference type="Pfam" id="PF01558">
    <property type="entry name" value="POR"/>
    <property type="match status" value="1"/>
</dbReference>
<keyword evidence="1" id="KW-0560">Oxidoreductase</keyword>
<evidence type="ECO:0000313" key="3">
    <source>
        <dbReference type="EMBL" id="SHE45082.1"/>
    </source>
</evidence>
<dbReference type="EMBL" id="FQUW01000005">
    <property type="protein sequence ID" value="SHE45082.1"/>
    <property type="molecule type" value="Genomic_DNA"/>
</dbReference>
<dbReference type="OrthoDB" id="9789125at2"/>
<reference evidence="4" key="1">
    <citation type="submission" date="2016-11" db="EMBL/GenBank/DDBJ databases">
        <authorList>
            <person name="Varghese N."/>
            <person name="Submissions S."/>
        </authorList>
    </citation>
    <scope>NUCLEOTIDE SEQUENCE [LARGE SCALE GENOMIC DNA]</scope>
    <source>
        <strain evidence="4">DSM 11792</strain>
    </source>
</reference>
<dbReference type="RefSeq" id="WP_027355663.1">
    <property type="nucleotide sequence ID" value="NZ_FQUW01000005.1"/>
</dbReference>
<gene>
    <name evidence="3" type="ORF">SAMN02745218_00330</name>
</gene>
<dbReference type="SUPFAM" id="SSF53323">
    <property type="entry name" value="Pyruvate-ferredoxin oxidoreductase, PFOR, domain III"/>
    <property type="match status" value="1"/>
</dbReference>
<dbReference type="PANTHER" id="PTHR43854:SF1">
    <property type="entry name" value="INDOLEPYRUVATE OXIDOREDUCTASE SUBUNIT IORB"/>
    <property type="match status" value="1"/>
</dbReference>
<dbReference type="Proteomes" id="UP000184196">
    <property type="component" value="Unassembled WGS sequence"/>
</dbReference>
<keyword evidence="3" id="KW-0670">Pyruvate</keyword>
<evidence type="ECO:0000259" key="2">
    <source>
        <dbReference type="Pfam" id="PF01558"/>
    </source>
</evidence>
<feature type="domain" description="Pyruvate/ketoisovalerate oxidoreductase catalytic" evidence="2">
    <location>
        <begin position="11"/>
        <end position="190"/>
    </location>
</feature>
<proteinExistence type="predicted"/>
<dbReference type="PANTHER" id="PTHR43854">
    <property type="entry name" value="INDOLEPYRUVATE OXIDOREDUCTASE SUBUNIT IORB"/>
    <property type="match status" value="1"/>
</dbReference>
<evidence type="ECO:0000256" key="1">
    <source>
        <dbReference type="ARBA" id="ARBA00023002"/>
    </source>
</evidence>
<dbReference type="GO" id="GO:0016903">
    <property type="term" value="F:oxidoreductase activity, acting on the aldehyde or oxo group of donors"/>
    <property type="evidence" value="ECO:0007669"/>
    <property type="project" value="InterPro"/>
</dbReference>
<name>A0A1M4TKP1_9FIRM</name>